<protein>
    <submittedName>
        <fullName evidence="1">Uncharacterized protein</fullName>
    </submittedName>
</protein>
<gene>
    <name evidence="1" type="ORF">V6N12_028479</name>
</gene>
<keyword evidence="2" id="KW-1185">Reference proteome</keyword>
<evidence type="ECO:0000313" key="1">
    <source>
        <dbReference type="EMBL" id="KAK8572426.1"/>
    </source>
</evidence>
<organism evidence="1 2">
    <name type="scientific">Hibiscus sabdariffa</name>
    <name type="common">roselle</name>
    <dbReference type="NCBI Taxonomy" id="183260"/>
    <lineage>
        <taxon>Eukaryota</taxon>
        <taxon>Viridiplantae</taxon>
        <taxon>Streptophyta</taxon>
        <taxon>Embryophyta</taxon>
        <taxon>Tracheophyta</taxon>
        <taxon>Spermatophyta</taxon>
        <taxon>Magnoliopsida</taxon>
        <taxon>eudicotyledons</taxon>
        <taxon>Gunneridae</taxon>
        <taxon>Pentapetalae</taxon>
        <taxon>rosids</taxon>
        <taxon>malvids</taxon>
        <taxon>Malvales</taxon>
        <taxon>Malvaceae</taxon>
        <taxon>Malvoideae</taxon>
        <taxon>Hibiscus</taxon>
    </lineage>
</organism>
<evidence type="ECO:0000313" key="2">
    <source>
        <dbReference type="Proteomes" id="UP001472677"/>
    </source>
</evidence>
<name>A0ABR2F627_9ROSI</name>
<dbReference type="EMBL" id="JBBPBM010000008">
    <property type="protein sequence ID" value="KAK8572426.1"/>
    <property type="molecule type" value="Genomic_DNA"/>
</dbReference>
<reference evidence="1 2" key="1">
    <citation type="journal article" date="2024" name="G3 (Bethesda)">
        <title>Genome assembly of Hibiscus sabdariffa L. provides insights into metabolisms of medicinal natural products.</title>
        <authorList>
            <person name="Kim T."/>
        </authorList>
    </citation>
    <scope>NUCLEOTIDE SEQUENCE [LARGE SCALE GENOMIC DNA]</scope>
    <source>
        <strain evidence="1">TK-2024</strain>
        <tissue evidence="1">Old leaves</tissue>
    </source>
</reference>
<dbReference type="Proteomes" id="UP001472677">
    <property type="component" value="Unassembled WGS sequence"/>
</dbReference>
<proteinExistence type="predicted"/>
<accession>A0ABR2F627</accession>
<sequence>MICSEVGFDFSSVLWNLQLARNVKVFDNTIVGFGNTIERSHNLVDLSIRAMEDNRLVAAVGLGTSQGLAHWSTRRSTWMSFFSVSGWCRCRTDALSHSIACCSETMFSSKRLGESQTGTSCHKQYVGR</sequence>
<comment type="caution">
    <text evidence="1">The sequence shown here is derived from an EMBL/GenBank/DDBJ whole genome shotgun (WGS) entry which is preliminary data.</text>
</comment>